<evidence type="ECO:0000256" key="6">
    <source>
        <dbReference type="ARBA" id="ARBA00023136"/>
    </source>
</evidence>
<feature type="signal peptide" evidence="8">
    <location>
        <begin position="1"/>
        <end position="32"/>
    </location>
</feature>
<dbReference type="Pfam" id="PF03349">
    <property type="entry name" value="Toluene_X"/>
    <property type="match status" value="1"/>
</dbReference>
<keyword evidence="7" id="KW-0998">Cell outer membrane</keyword>
<proteinExistence type="inferred from homology"/>
<evidence type="ECO:0000256" key="8">
    <source>
        <dbReference type="SAM" id="SignalP"/>
    </source>
</evidence>
<dbReference type="InterPro" id="IPR005017">
    <property type="entry name" value="OMPP1/FadL/TodX"/>
</dbReference>
<dbReference type="Proteomes" id="UP000028702">
    <property type="component" value="Unassembled WGS sequence"/>
</dbReference>
<evidence type="ECO:0000256" key="7">
    <source>
        <dbReference type="ARBA" id="ARBA00023237"/>
    </source>
</evidence>
<feature type="chain" id="PRO_5001755110" evidence="8">
    <location>
        <begin position="33"/>
        <end position="443"/>
    </location>
</feature>
<keyword evidence="6" id="KW-0472">Membrane</keyword>
<dbReference type="PANTHER" id="PTHR35093">
    <property type="entry name" value="OUTER MEMBRANE PROTEIN NMB0088-RELATED"/>
    <property type="match status" value="1"/>
</dbReference>
<evidence type="ECO:0000313" key="9">
    <source>
        <dbReference type="EMBL" id="GAK46734.1"/>
    </source>
</evidence>
<dbReference type="STRING" id="1333998.M2A_3233"/>
<dbReference type="EMBL" id="BBIO01000026">
    <property type="protein sequence ID" value="GAK46734.1"/>
    <property type="molecule type" value="Genomic_DNA"/>
</dbReference>
<protein>
    <submittedName>
        <fullName evidence="9">Long chain fatty acid transport protein</fullName>
    </submittedName>
</protein>
<dbReference type="PANTHER" id="PTHR35093:SF8">
    <property type="entry name" value="OUTER MEMBRANE PROTEIN NMB0088-RELATED"/>
    <property type="match status" value="1"/>
</dbReference>
<comment type="similarity">
    <text evidence="2">Belongs to the OmpP1/FadL family.</text>
</comment>
<dbReference type="Gene3D" id="2.40.160.60">
    <property type="entry name" value="Outer membrane protein transport protein (OMPP1/FadL/TodX)"/>
    <property type="match status" value="1"/>
</dbReference>
<evidence type="ECO:0000256" key="2">
    <source>
        <dbReference type="ARBA" id="ARBA00008163"/>
    </source>
</evidence>
<evidence type="ECO:0000256" key="5">
    <source>
        <dbReference type="ARBA" id="ARBA00022729"/>
    </source>
</evidence>
<accession>A0A081BFB6</accession>
<dbReference type="GO" id="GO:0015483">
    <property type="term" value="F:long-chain fatty acid transporting porin activity"/>
    <property type="evidence" value="ECO:0007669"/>
    <property type="project" value="TreeGrafter"/>
</dbReference>
<keyword evidence="3" id="KW-1134">Transmembrane beta strand</keyword>
<dbReference type="eggNOG" id="COG2067">
    <property type="taxonomic scope" value="Bacteria"/>
</dbReference>
<evidence type="ECO:0000256" key="1">
    <source>
        <dbReference type="ARBA" id="ARBA00004571"/>
    </source>
</evidence>
<dbReference type="SUPFAM" id="SSF56935">
    <property type="entry name" value="Porins"/>
    <property type="match status" value="1"/>
</dbReference>
<sequence>MTACCNPSRAVSRMLALSAAGALLALPPSALAGGFYLKEQSAEGVGRAFAGETALASNASTVYFNPGGMTRFSRPVATAGAYALFIDSEQTDQGTTRTAAGPLGSFSAGGNDGGNPFDTLTPTGNFYAVAPIDDDRWWAGIGINTPYGFQSDYDPGFFGRYDSLKSDLMTVNIQPSIAYKLNEIVSIGGGINFQYVDVELTNALPNAVPGSPDGLFKVEGDDWSVGWNLGMQAHFDRLDLGVHYRSQVEHDLDGDLNITGLTGPLAAQNGTFGAAAPLTLPDIVSAGAVYHVPDGKTRLLGDVTWFNWADFERIAVSASNGARFDSPQNYEDTWAVALGAEHDVSQRLTLRTGVQFDETPTRDSFRTTRVPDGDRWWLTGGATYELSDTYSLALSYAHIFVSEESLERTDRFYEGTPAQVNSTLRSRNAGDADILAVGLTAAF</sequence>
<evidence type="ECO:0000256" key="3">
    <source>
        <dbReference type="ARBA" id="ARBA00022452"/>
    </source>
</evidence>
<keyword evidence="5 8" id="KW-0732">Signal</keyword>
<dbReference type="GO" id="GO:0009279">
    <property type="term" value="C:cell outer membrane"/>
    <property type="evidence" value="ECO:0007669"/>
    <property type="project" value="UniProtKB-SubCell"/>
</dbReference>
<dbReference type="RefSeq" id="WP_052379568.1">
    <property type="nucleotide sequence ID" value="NZ_BBIO01000026.1"/>
</dbReference>
<organism evidence="9 10">
    <name type="scientific">Tepidicaulis marinus</name>
    <dbReference type="NCBI Taxonomy" id="1333998"/>
    <lineage>
        <taxon>Bacteria</taxon>
        <taxon>Pseudomonadati</taxon>
        <taxon>Pseudomonadota</taxon>
        <taxon>Alphaproteobacteria</taxon>
        <taxon>Hyphomicrobiales</taxon>
        <taxon>Parvibaculaceae</taxon>
        <taxon>Tepidicaulis</taxon>
    </lineage>
</organism>
<keyword evidence="10" id="KW-1185">Reference proteome</keyword>
<gene>
    <name evidence="9" type="ORF">M2A_3233</name>
</gene>
<comment type="subcellular location">
    <subcellularLocation>
        <location evidence="1">Cell outer membrane</location>
        <topology evidence="1">Multi-pass membrane protein</topology>
    </subcellularLocation>
</comment>
<name>A0A081BFB6_9HYPH</name>
<evidence type="ECO:0000313" key="10">
    <source>
        <dbReference type="Proteomes" id="UP000028702"/>
    </source>
</evidence>
<evidence type="ECO:0000256" key="4">
    <source>
        <dbReference type="ARBA" id="ARBA00022692"/>
    </source>
</evidence>
<reference evidence="9 10" key="1">
    <citation type="submission" date="2014-07" db="EMBL/GenBank/DDBJ databases">
        <title>Tepidicaulis marinum gen. nov., sp. nov., a novel marine bacterium denitrifying nitrate to nitrous oxide strictly under microaerobic conditions.</title>
        <authorList>
            <person name="Takeuchi M."/>
            <person name="Yamagishi T."/>
            <person name="Kamagata Y."/>
            <person name="Oshima K."/>
            <person name="Hattori M."/>
            <person name="Katayama T."/>
            <person name="Hanada S."/>
            <person name="Tamaki H."/>
            <person name="Marumo K."/>
            <person name="Maeda H."/>
            <person name="Nedachi M."/>
            <person name="Iwasaki W."/>
            <person name="Suwa Y."/>
            <person name="Sakata S."/>
        </authorList>
    </citation>
    <scope>NUCLEOTIDE SEQUENCE [LARGE SCALE GENOMIC DNA]</scope>
    <source>
        <strain evidence="9 10">MA2</strain>
    </source>
</reference>
<keyword evidence="4" id="KW-0812">Transmembrane</keyword>
<dbReference type="AlphaFoldDB" id="A0A081BFB6"/>
<comment type="caution">
    <text evidence="9">The sequence shown here is derived from an EMBL/GenBank/DDBJ whole genome shotgun (WGS) entry which is preliminary data.</text>
</comment>